<sequence length="205" mass="22930">MDKPDPDILPSSPTGWAGQKIGLLGGSFNPAHSAHLEISQMALDRLGLDAVWWLVSPQNPLKSADEMAPLNHRMDSARAAASDKRIHVSDLEHHLGTNYTADTVQQLARLCPDSHFVWLMGADNLAQFCQWRDWQTIARTVVFAIFNRPGYSEAVETSEAARHFQDTQIPARNARNLATMTPPAWTFIRETENPLSSTEMRRKSV</sequence>
<evidence type="ECO:0000256" key="7">
    <source>
        <dbReference type="ARBA" id="ARBA00022741"/>
    </source>
</evidence>
<evidence type="ECO:0000256" key="11">
    <source>
        <dbReference type="HAMAP-Rule" id="MF_00244"/>
    </source>
</evidence>
<protein>
    <recommendedName>
        <fullName evidence="11">Probable nicotinate-nucleotide adenylyltransferase</fullName>
        <ecNumber evidence="11">2.7.7.18</ecNumber>
    </recommendedName>
    <alternativeName>
        <fullName evidence="11">Deamido-NAD(+) diphosphorylase</fullName>
    </alternativeName>
    <alternativeName>
        <fullName evidence="11">Deamido-NAD(+) pyrophosphorylase</fullName>
    </alternativeName>
    <alternativeName>
        <fullName evidence="11">Nicotinate mononucleotide adenylyltransferase</fullName>
        <shortName evidence="11">NaMN adenylyltransferase</shortName>
    </alternativeName>
</protein>
<keyword evidence="6 11" id="KW-0548">Nucleotidyltransferase</keyword>
<dbReference type="GO" id="GO:0004515">
    <property type="term" value="F:nicotinate-nucleotide adenylyltransferase activity"/>
    <property type="evidence" value="ECO:0007669"/>
    <property type="project" value="UniProtKB-UniRule"/>
</dbReference>
<comment type="caution">
    <text evidence="13">The sequence shown here is derived from an EMBL/GenBank/DDBJ whole genome shotgun (WGS) entry which is preliminary data.</text>
</comment>
<evidence type="ECO:0000256" key="1">
    <source>
        <dbReference type="ARBA" id="ARBA00002324"/>
    </source>
</evidence>
<keyword evidence="9 11" id="KW-0520">NAD</keyword>
<evidence type="ECO:0000256" key="2">
    <source>
        <dbReference type="ARBA" id="ARBA00005019"/>
    </source>
</evidence>
<dbReference type="EC" id="2.7.7.18" evidence="11"/>
<keyword evidence="14" id="KW-1185">Reference proteome</keyword>
<comment type="similarity">
    <text evidence="3 11">Belongs to the NadD family.</text>
</comment>
<keyword evidence="7 11" id="KW-0547">Nucleotide-binding</keyword>
<comment type="pathway">
    <text evidence="2 11">Cofactor biosynthesis; NAD(+) biosynthesis; deamido-NAD(+) from nicotinate D-ribonucleotide: step 1/1.</text>
</comment>
<dbReference type="PANTHER" id="PTHR39321">
    <property type="entry name" value="NICOTINATE-NUCLEOTIDE ADENYLYLTRANSFERASE-RELATED"/>
    <property type="match status" value="1"/>
</dbReference>
<dbReference type="EMBL" id="PDEM01000024">
    <property type="protein sequence ID" value="PHZ84384.1"/>
    <property type="molecule type" value="Genomic_DNA"/>
</dbReference>
<evidence type="ECO:0000259" key="12">
    <source>
        <dbReference type="Pfam" id="PF01467"/>
    </source>
</evidence>
<dbReference type="RefSeq" id="WP_099473278.1">
    <property type="nucleotide sequence ID" value="NZ_CP041025.1"/>
</dbReference>
<dbReference type="Pfam" id="PF01467">
    <property type="entry name" value="CTP_transf_like"/>
    <property type="match status" value="1"/>
</dbReference>
<comment type="function">
    <text evidence="1 11">Catalyzes the reversible adenylation of nicotinate mononucleotide (NaMN) to nicotinic acid adenine dinucleotide (NaAD).</text>
</comment>
<dbReference type="HAMAP" id="MF_00244">
    <property type="entry name" value="NaMN_adenylyltr"/>
    <property type="match status" value="1"/>
</dbReference>
<evidence type="ECO:0000256" key="8">
    <source>
        <dbReference type="ARBA" id="ARBA00022840"/>
    </source>
</evidence>
<evidence type="ECO:0000313" key="14">
    <source>
        <dbReference type="Proteomes" id="UP000229730"/>
    </source>
</evidence>
<evidence type="ECO:0000256" key="9">
    <source>
        <dbReference type="ARBA" id="ARBA00023027"/>
    </source>
</evidence>
<evidence type="ECO:0000256" key="3">
    <source>
        <dbReference type="ARBA" id="ARBA00009014"/>
    </source>
</evidence>
<accession>A0A2G4YPX9</accession>
<comment type="catalytic activity">
    <reaction evidence="10 11">
        <text>nicotinate beta-D-ribonucleotide + ATP + H(+) = deamido-NAD(+) + diphosphate</text>
        <dbReference type="Rhea" id="RHEA:22860"/>
        <dbReference type="ChEBI" id="CHEBI:15378"/>
        <dbReference type="ChEBI" id="CHEBI:30616"/>
        <dbReference type="ChEBI" id="CHEBI:33019"/>
        <dbReference type="ChEBI" id="CHEBI:57502"/>
        <dbReference type="ChEBI" id="CHEBI:58437"/>
        <dbReference type="EC" id="2.7.7.18"/>
    </reaction>
</comment>
<dbReference type="InterPro" id="IPR004821">
    <property type="entry name" value="Cyt_trans-like"/>
</dbReference>
<dbReference type="Proteomes" id="UP000229730">
    <property type="component" value="Unassembled WGS sequence"/>
</dbReference>
<dbReference type="NCBIfam" id="NF000843">
    <property type="entry name" value="PRK00071.2-2"/>
    <property type="match status" value="1"/>
</dbReference>
<name>A0A2G4YPX9_9PROT</name>
<evidence type="ECO:0000313" key="13">
    <source>
        <dbReference type="EMBL" id="PHZ84384.1"/>
    </source>
</evidence>
<evidence type="ECO:0000256" key="10">
    <source>
        <dbReference type="ARBA" id="ARBA00048721"/>
    </source>
</evidence>
<evidence type="ECO:0000256" key="5">
    <source>
        <dbReference type="ARBA" id="ARBA00022679"/>
    </source>
</evidence>
<feature type="domain" description="Cytidyltransferase-like" evidence="12">
    <location>
        <begin position="23"/>
        <end position="202"/>
    </location>
</feature>
<gene>
    <name evidence="11" type="primary">nadD</name>
    <name evidence="13" type="ORF">CRD36_11240</name>
</gene>
<dbReference type="AlphaFoldDB" id="A0A2G4YPX9"/>
<keyword evidence="4 11" id="KW-0662">Pyridine nucleotide biosynthesis</keyword>
<evidence type="ECO:0000256" key="4">
    <source>
        <dbReference type="ARBA" id="ARBA00022642"/>
    </source>
</evidence>
<dbReference type="InterPro" id="IPR014729">
    <property type="entry name" value="Rossmann-like_a/b/a_fold"/>
</dbReference>
<organism evidence="13 14">
    <name type="scientific">Paremcibacter congregatus</name>
    <dbReference type="NCBI Taxonomy" id="2043170"/>
    <lineage>
        <taxon>Bacteria</taxon>
        <taxon>Pseudomonadati</taxon>
        <taxon>Pseudomonadota</taxon>
        <taxon>Alphaproteobacteria</taxon>
        <taxon>Emcibacterales</taxon>
        <taxon>Emcibacteraceae</taxon>
        <taxon>Paremcibacter</taxon>
    </lineage>
</organism>
<dbReference type="SUPFAM" id="SSF52374">
    <property type="entry name" value="Nucleotidylyl transferase"/>
    <property type="match status" value="1"/>
</dbReference>
<dbReference type="CDD" id="cd02165">
    <property type="entry name" value="NMNAT"/>
    <property type="match status" value="1"/>
</dbReference>
<dbReference type="UniPathway" id="UPA00253">
    <property type="reaction ID" value="UER00332"/>
</dbReference>
<evidence type="ECO:0000256" key="6">
    <source>
        <dbReference type="ARBA" id="ARBA00022695"/>
    </source>
</evidence>
<dbReference type="GO" id="GO:0009435">
    <property type="term" value="P:NAD+ biosynthetic process"/>
    <property type="evidence" value="ECO:0007669"/>
    <property type="project" value="UniProtKB-UniRule"/>
</dbReference>
<dbReference type="OrthoDB" id="5295945at2"/>
<keyword evidence="5 11" id="KW-0808">Transferase</keyword>
<reference evidence="13 14" key="1">
    <citation type="submission" date="2017-10" db="EMBL/GenBank/DDBJ databases">
        <title>Frigbacter circumglobatus gen. nov. sp. nov., isolated from sediment cultured in situ.</title>
        <authorList>
            <person name="Zhao Z."/>
        </authorList>
    </citation>
    <scope>NUCLEOTIDE SEQUENCE [LARGE SCALE GENOMIC DNA]</scope>
    <source>
        <strain evidence="13 14">ZYL</strain>
    </source>
</reference>
<dbReference type="InterPro" id="IPR005248">
    <property type="entry name" value="NadD/NMNAT"/>
</dbReference>
<keyword evidence="8 11" id="KW-0067">ATP-binding</keyword>
<dbReference type="PANTHER" id="PTHR39321:SF3">
    <property type="entry name" value="PHOSPHOPANTETHEINE ADENYLYLTRANSFERASE"/>
    <property type="match status" value="1"/>
</dbReference>
<proteinExistence type="inferred from homology"/>
<dbReference type="NCBIfam" id="TIGR00482">
    <property type="entry name" value="nicotinate (nicotinamide) nucleotide adenylyltransferase"/>
    <property type="match status" value="1"/>
</dbReference>
<dbReference type="InParanoid" id="A0A2G4YPX9"/>
<dbReference type="GO" id="GO:0005524">
    <property type="term" value="F:ATP binding"/>
    <property type="evidence" value="ECO:0007669"/>
    <property type="project" value="UniProtKB-KW"/>
</dbReference>
<dbReference type="Gene3D" id="3.40.50.620">
    <property type="entry name" value="HUPs"/>
    <property type="match status" value="1"/>
</dbReference>